<comment type="caution">
    <text evidence="3">The sequence shown here is derived from an EMBL/GenBank/DDBJ whole genome shotgun (WGS) entry which is preliminary data.</text>
</comment>
<proteinExistence type="predicted"/>
<evidence type="ECO:0000313" key="3">
    <source>
        <dbReference type="EMBL" id="MFC6165500.1"/>
    </source>
</evidence>
<organism evidence="3 4">
    <name type="scientific">Lactiplantibacillus dongliensis</name>
    <dbReference type="NCBI Taxonomy" id="2559919"/>
    <lineage>
        <taxon>Bacteria</taxon>
        <taxon>Bacillati</taxon>
        <taxon>Bacillota</taxon>
        <taxon>Bacilli</taxon>
        <taxon>Lactobacillales</taxon>
        <taxon>Lactobacillaceae</taxon>
        <taxon>Lactiplantibacillus</taxon>
    </lineage>
</organism>
<dbReference type="RefSeq" id="WP_137640641.1">
    <property type="nucleotide sequence ID" value="NZ_BJDK01000024.1"/>
</dbReference>
<dbReference type="GO" id="GO:0008168">
    <property type="term" value="F:methyltransferase activity"/>
    <property type="evidence" value="ECO:0007669"/>
    <property type="project" value="UniProtKB-KW"/>
</dbReference>
<sequence length="123" mass="13502">MTACVFCQPANQHYVVENDVAGMLYDTHPVTPGHALIVTKQHTATFFKTSLEVQVGMLALLPKVKAIIDANYHPAGYNLDVNIGRAGGQAIMHTHLHVIPRYRHDQLSTNQPIQRQLPAGLPG</sequence>
<dbReference type="Proteomes" id="UP001596253">
    <property type="component" value="Unassembled WGS sequence"/>
</dbReference>
<dbReference type="PROSITE" id="PS51084">
    <property type="entry name" value="HIT_2"/>
    <property type="match status" value="1"/>
</dbReference>
<feature type="domain" description="HIT" evidence="2">
    <location>
        <begin position="2"/>
        <end position="108"/>
    </location>
</feature>
<evidence type="ECO:0000259" key="2">
    <source>
        <dbReference type="PROSITE" id="PS51084"/>
    </source>
</evidence>
<protein>
    <submittedName>
        <fullName evidence="3">HIT family protein</fullName>
        <ecNumber evidence="3">2.1.1.-</ecNumber>
    </submittedName>
</protein>
<feature type="short sequence motif" description="Histidine triad motif" evidence="1">
    <location>
        <begin position="93"/>
        <end position="97"/>
    </location>
</feature>
<accession>A0ABW1R7Q0</accession>
<dbReference type="GO" id="GO:0032259">
    <property type="term" value="P:methylation"/>
    <property type="evidence" value="ECO:0007669"/>
    <property type="project" value="UniProtKB-KW"/>
</dbReference>
<keyword evidence="3" id="KW-0489">Methyltransferase</keyword>
<dbReference type="EC" id="2.1.1.-" evidence="3"/>
<dbReference type="SUPFAM" id="SSF54197">
    <property type="entry name" value="HIT-like"/>
    <property type="match status" value="1"/>
</dbReference>
<reference evidence="4" key="1">
    <citation type="journal article" date="2019" name="Int. J. Syst. Evol. Microbiol.">
        <title>The Global Catalogue of Microorganisms (GCM) 10K type strain sequencing project: providing services to taxonomists for standard genome sequencing and annotation.</title>
        <authorList>
            <consortium name="The Broad Institute Genomics Platform"/>
            <consortium name="The Broad Institute Genome Sequencing Center for Infectious Disease"/>
            <person name="Wu L."/>
            <person name="Ma J."/>
        </authorList>
    </citation>
    <scope>NUCLEOTIDE SEQUENCE [LARGE SCALE GENOMIC DNA]</scope>
    <source>
        <strain evidence="4">CCM 8932</strain>
    </source>
</reference>
<evidence type="ECO:0000313" key="4">
    <source>
        <dbReference type="Proteomes" id="UP001596253"/>
    </source>
</evidence>
<dbReference type="EMBL" id="JBHSSD010000052">
    <property type="protein sequence ID" value="MFC6165500.1"/>
    <property type="molecule type" value="Genomic_DNA"/>
</dbReference>
<gene>
    <name evidence="3" type="ORF">ACFP3T_12535</name>
</gene>
<dbReference type="Pfam" id="PF01230">
    <property type="entry name" value="HIT"/>
    <property type="match status" value="1"/>
</dbReference>
<dbReference type="InterPro" id="IPR011146">
    <property type="entry name" value="HIT-like"/>
</dbReference>
<keyword evidence="4" id="KW-1185">Reference proteome</keyword>
<dbReference type="PROSITE" id="PS00892">
    <property type="entry name" value="HIT_1"/>
    <property type="match status" value="1"/>
</dbReference>
<dbReference type="PANTHER" id="PTHR47670">
    <property type="entry name" value="ADENYLYLSULFATASE HINT3"/>
    <property type="match status" value="1"/>
</dbReference>
<evidence type="ECO:0000256" key="1">
    <source>
        <dbReference type="PROSITE-ProRule" id="PRU00464"/>
    </source>
</evidence>
<dbReference type="InterPro" id="IPR036265">
    <property type="entry name" value="HIT-like_sf"/>
</dbReference>
<name>A0ABW1R7Q0_9LACO</name>
<keyword evidence="3" id="KW-0808">Transferase</keyword>
<dbReference type="Gene3D" id="3.30.428.10">
    <property type="entry name" value="HIT-like"/>
    <property type="match status" value="1"/>
</dbReference>
<dbReference type="InterPro" id="IPR019808">
    <property type="entry name" value="Histidine_triad_CS"/>
</dbReference>
<dbReference type="PANTHER" id="PTHR47670:SF1">
    <property type="entry name" value="ADENYLYLSULFATASE HINT3"/>
    <property type="match status" value="1"/>
</dbReference>